<protein>
    <submittedName>
        <fullName evidence="1">Protein root hair defective 3</fullName>
    </submittedName>
</protein>
<dbReference type="InterPro" id="IPR008803">
    <property type="entry name" value="RHD3/Sey1"/>
</dbReference>
<comment type="caution">
    <text evidence="1">The sequence shown here is derived from an EMBL/GenBank/DDBJ whole genome shotgun (WGS) entry which is preliminary data.</text>
</comment>
<dbReference type="AlphaFoldDB" id="A0A6L2KCA2"/>
<dbReference type="PANTHER" id="PTHR45923">
    <property type="entry name" value="PROTEIN SEY1"/>
    <property type="match status" value="1"/>
</dbReference>
<name>A0A6L2KCA2_TANCI</name>
<dbReference type="GO" id="GO:0003924">
    <property type="term" value="F:GTPase activity"/>
    <property type="evidence" value="ECO:0007669"/>
    <property type="project" value="TreeGrafter"/>
</dbReference>
<proteinExistence type="predicted"/>
<evidence type="ECO:0000313" key="1">
    <source>
        <dbReference type="EMBL" id="GEU46986.1"/>
    </source>
</evidence>
<dbReference type="Pfam" id="PF05879">
    <property type="entry name" value="RHD3_GTPase"/>
    <property type="match status" value="1"/>
</dbReference>
<dbReference type="GO" id="GO:0016320">
    <property type="term" value="P:endoplasmic reticulum membrane fusion"/>
    <property type="evidence" value="ECO:0007669"/>
    <property type="project" value="TreeGrafter"/>
</dbReference>
<sequence>MYLGGFDLLSLDIGTDLNAGADLDTKAGTDLVKEAGTDLVNLTGTDLTPLENLEPDLREDIQKIWDTVPKPEAHKQTLLFKSLHCLAHDDREEQFKEQVASLRQKFFQSIAPGGLAGDRRGVVPASEPKKNAQVNDKKDKAMTALLYQALTEDVILQVAGCKTAKELWESLKKRHVGEERVQQACADNRPPMLEKDMYDSWKSRMEL</sequence>
<gene>
    <name evidence="1" type="ORF">Tci_018964</name>
</gene>
<dbReference type="GO" id="GO:0005783">
    <property type="term" value="C:endoplasmic reticulum"/>
    <property type="evidence" value="ECO:0007669"/>
    <property type="project" value="TreeGrafter"/>
</dbReference>
<dbReference type="EMBL" id="BKCJ010002205">
    <property type="protein sequence ID" value="GEU46986.1"/>
    <property type="molecule type" value="Genomic_DNA"/>
</dbReference>
<dbReference type="PANTHER" id="PTHR45923:SF2">
    <property type="entry name" value="PROTEIN SEY1"/>
    <property type="match status" value="1"/>
</dbReference>
<organism evidence="1">
    <name type="scientific">Tanacetum cinerariifolium</name>
    <name type="common">Dalmatian daisy</name>
    <name type="synonym">Chrysanthemum cinerariifolium</name>
    <dbReference type="NCBI Taxonomy" id="118510"/>
    <lineage>
        <taxon>Eukaryota</taxon>
        <taxon>Viridiplantae</taxon>
        <taxon>Streptophyta</taxon>
        <taxon>Embryophyta</taxon>
        <taxon>Tracheophyta</taxon>
        <taxon>Spermatophyta</taxon>
        <taxon>Magnoliopsida</taxon>
        <taxon>eudicotyledons</taxon>
        <taxon>Gunneridae</taxon>
        <taxon>Pentapetalae</taxon>
        <taxon>asterids</taxon>
        <taxon>campanulids</taxon>
        <taxon>Asterales</taxon>
        <taxon>Asteraceae</taxon>
        <taxon>Asteroideae</taxon>
        <taxon>Anthemideae</taxon>
        <taxon>Anthemidinae</taxon>
        <taxon>Tanacetum</taxon>
    </lineage>
</organism>
<reference evidence="1" key="1">
    <citation type="journal article" date="2019" name="Sci. Rep.">
        <title>Draft genome of Tanacetum cinerariifolium, the natural source of mosquito coil.</title>
        <authorList>
            <person name="Yamashiro T."/>
            <person name="Shiraishi A."/>
            <person name="Satake H."/>
            <person name="Nakayama K."/>
        </authorList>
    </citation>
    <scope>NUCLEOTIDE SEQUENCE</scope>
</reference>
<accession>A0A6L2KCA2</accession>